<gene>
    <name evidence="2" type="ORF">Esi_0489_0025</name>
</gene>
<dbReference type="AlphaFoldDB" id="D7G2V3"/>
<dbReference type="EMBL" id="FN649760">
    <property type="protein sequence ID" value="CBJ33457.1"/>
    <property type="molecule type" value="Genomic_DNA"/>
</dbReference>
<proteinExistence type="predicted"/>
<evidence type="ECO:0000256" key="1">
    <source>
        <dbReference type="SAM" id="MobiDB-lite"/>
    </source>
</evidence>
<feature type="region of interest" description="Disordered" evidence="1">
    <location>
        <begin position="1"/>
        <end position="23"/>
    </location>
</feature>
<keyword evidence="3" id="KW-1185">Reference proteome</keyword>
<reference evidence="2 3" key="1">
    <citation type="journal article" date="2010" name="Nature">
        <title>The Ectocarpus genome and the independent evolution of multicellularity in brown algae.</title>
        <authorList>
            <person name="Cock J.M."/>
            <person name="Sterck L."/>
            <person name="Rouze P."/>
            <person name="Scornet D."/>
            <person name="Allen A.E."/>
            <person name="Amoutzias G."/>
            <person name="Anthouard V."/>
            <person name="Artiguenave F."/>
            <person name="Aury J.M."/>
            <person name="Badger J.H."/>
            <person name="Beszteri B."/>
            <person name="Billiau K."/>
            <person name="Bonnet E."/>
            <person name="Bothwell J.H."/>
            <person name="Bowler C."/>
            <person name="Boyen C."/>
            <person name="Brownlee C."/>
            <person name="Carrano C.J."/>
            <person name="Charrier B."/>
            <person name="Cho G.Y."/>
            <person name="Coelho S.M."/>
            <person name="Collen J."/>
            <person name="Corre E."/>
            <person name="Da Silva C."/>
            <person name="Delage L."/>
            <person name="Delaroque N."/>
            <person name="Dittami S.M."/>
            <person name="Doulbeau S."/>
            <person name="Elias M."/>
            <person name="Farnham G."/>
            <person name="Gachon C.M."/>
            <person name="Gschloessl B."/>
            <person name="Heesch S."/>
            <person name="Jabbari K."/>
            <person name="Jubin C."/>
            <person name="Kawai H."/>
            <person name="Kimura K."/>
            <person name="Kloareg B."/>
            <person name="Kupper F.C."/>
            <person name="Lang D."/>
            <person name="Le Bail A."/>
            <person name="Leblanc C."/>
            <person name="Lerouge P."/>
            <person name="Lohr M."/>
            <person name="Lopez P.J."/>
            <person name="Martens C."/>
            <person name="Maumus F."/>
            <person name="Michel G."/>
            <person name="Miranda-Saavedra D."/>
            <person name="Morales J."/>
            <person name="Moreau H."/>
            <person name="Motomura T."/>
            <person name="Nagasato C."/>
            <person name="Napoli C.A."/>
            <person name="Nelson D.R."/>
            <person name="Nyvall-Collen P."/>
            <person name="Peters A.F."/>
            <person name="Pommier C."/>
            <person name="Potin P."/>
            <person name="Poulain J."/>
            <person name="Quesneville H."/>
            <person name="Read B."/>
            <person name="Rensing S.A."/>
            <person name="Ritter A."/>
            <person name="Rousvoal S."/>
            <person name="Samanta M."/>
            <person name="Samson G."/>
            <person name="Schroeder D.C."/>
            <person name="Segurens B."/>
            <person name="Strittmatter M."/>
            <person name="Tonon T."/>
            <person name="Tregear J.W."/>
            <person name="Valentin K."/>
            <person name="von Dassow P."/>
            <person name="Yamagishi T."/>
            <person name="Van de Peer Y."/>
            <person name="Wincker P."/>
        </authorList>
    </citation>
    <scope>NUCLEOTIDE SEQUENCE [LARGE SCALE GENOMIC DNA]</scope>
    <source>
        <strain evidence="3">Ec32 / CCAP1310/4</strain>
    </source>
</reference>
<accession>D7G2V3</accession>
<evidence type="ECO:0000313" key="3">
    <source>
        <dbReference type="Proteomes" id="UP000002630"/>
    </source>
</evidence>
<organism evidence="2 3">
    <name type="scientific">Ectocarpus siliculosus</name>
    <name type="common">Brown alga</name>
    <name type="synonym">Conferva siliculosa</name>
    <dbReference type="NCBI Taxonomy" id="2880"/>
    <lineage>
        <taxon>Eukaryota</taxon>
        <taxon>Sar</taxon>
        <taxon>Stramenopiles</taxon>
        <taxon>Ochrophyta</taxon>
        <taxon>PX clade</taxon>
        <taxon>Phaeophyceae</taxon>
        <taxon>Ectocarpales</taxon>
        <taxon>Ectocarpaceae</taxon>
        <taxon>Ectocarpus</taxon>
    </lineage>
</organism>
<protein>
    <submittedName>
        <fullName evidence="2">Uncharacterized protein</fullName>
    </submittedName>
</protein>
<sequence>MAEGTSMAIFSNPRTTLREPKRKRDTGLDIFGLGSEDDVDLTVTPSVGDEDSETGSGKLFLPFFAERGDGGISHNSVPEGRYVNCLKKRLCESIPDSTWRLTREIGMPKSTSILLPADAQQTITRQVSSAADTTS</sequence>
<name>D7G2V3_ECTSI</name>
<evidence type="ECO:0000313" key="2">
    <source>
        <dbReference type="EMBL" id="CBJ33457.1"/>
    </source>
</evidence>
<dbReference type="Proteomes" id="UP000002630">
    <property type="component" value="Unassembled WGS sequence"/>
</dbReference>
<dbReference type="InParanoid" id="D7G2V3"/>